<evidence type="ECO:0000313" key="5">
    <source>
        <dbReference type="EMBL" id="KEZ39681.1"/>
    </source>
</evidence>
<dbReference type="KEGG" id="sapo:SAPIO_CDS9624"/>
<dbReference type="VEuPathDB" id="FungiDB:SAPIO_CDS9624"/>
<evidence type="ECO:0000256" key="1">
    <source>
        <dbReference type="ARBA" id="ARBA00022722"/>
    </source>
</evidence>
<feature type="compositionally biased region" description="Low complexity" evidence="3">
    <location>
        <begin position="760"/>
        <end position="772"/>
    </location>
</feature>
<dbReference type="FunFam" id="3.30.420.10:FF:000100">
    <property type="entry name" value="3'-5' exonuclease/helicase (Wrn), putative"/>
    <property type="match status" value="1"/>
</dbReference>
<comment type="caution">
    <text evidence="5">The sequence shown here is derived from an EMBL/GenBank/DDBJ whole genome shotgun (WGS) entry which is preliminary data.</text>
</comment>
<feature type="region of interest" description="Disordered" evidence="3">
    <location>
        <begin position="723"/>
        <end position="776"/>
    </location>
</feature>
<sequence length="842" mass="92851">MSSSPANQLWDPSRGIRFTARQDVVVYPDLSTYRFYSTEISGEGRFSNAATDATDAPDEPREPSPAFNSSDIPATHDVSSFDSETETVGSEGAEVEPPVTSLDYNISTKLFKDAKAAKEGTPGSFWSYTMYRGPLVDGIEKRVKVHYCKTKFTTERACQYFLDEKVIGFDIEWEAHATADQGPRSNVSLIQIASPSRIGLFHISQFPVRDAMVAPSFKKLMEDPGITKVGVAISNDATRLSKFLKIDCKGLFELSHLYRLVKYSRLGMPRMVNKKLVPLAKQTEECLGLPLFKGQDVRSSKWSKPLNMAQIIYSASDAYVGLQLYYVLEKERESLDPCPPRPFHAELKLPIRLSYNVTVANTDGAPDADAGDAAALGEESTILTETGEADAAPEAAVDNNPNACTSPPSDRVRDKRPAKKPRVSKRVSSSDDRIVAAETWVRQYCAERTKVNARPAQLRAYYVWREDNSLDPQAVAKLLRDPPLQTSTVVNYILMAIKLEGLAYDKDRLRNEVLSHVPQSLYKDLHQATRDGEPSQISRDNSTVEIKATGGGKPVWLCLADYAYQIRKPRQVLAHVKKRSDSYQQQFTLDKQGPRQGEDPVPDPDPVPPTVSLITAPEPTTTTSTEPVVSHQSTPRPNYLAHSRSLSRDTLAAITRAALLSTTSSPNPPPDPGDNAAESEQASAQEIERSGTPASEILSYEEFPSFESYATRSTFSLTRSLSLSRAGRATKPANGTSPPKGERKPGLFETWLGSPKRTSRAAASPSQTPAQAKADRDAWIGETLSKTQICLWAGPWRCRPSGEFVCPCGEHKMDGDSEWIRVIEEERTGGRSRVGVLRKDLA</sequence>
<feature type="region of interest" description="Disordered" evidence="3">
    <location>
        <begin position="46"/>
        <end position="96"/>
    </location>
</feature>
<dbReference type="SUPFAM" id="SSF53098">
    <property type="entry name" value="Ribonuclease H-like"/>
    <property type="match status" value="1"/>
</dbReference>
<dbReference type="HOGENOM" id="CLU_338064_0_0_1"/>
<keyword evidence="1" id="KW-0540">Nuclease</keyword>
<evidence type="ECO:0000259" key="4">
    <source>
        <dbReference type="SMART" id="SM00474"/>
    </source>
</evidence>
<evidence type="ECO:0000313" key="6">
    <source>
        <dbReference type="Proteomes" id="UP000028545"/>
    </source>
</evidence>
<dbReference type="InterPro" id="IPR051132">
    <property type="entry name" value="3-5_Exonuclease_domain"/>
</dbReference>
<dbReference type="GO" id="GO:0006139">
    <property type="term" value="P:nucleobase-containing compound metabolic process"/>
    <property type="evidence" value="ECO:0007669"/>
    <property type="project" value="InterPro"/>
</dbReference>
<dbReference type="CDD" id="cd06141">
    <property type="entry name" value="WRN_exo"/>
    <property type="match status" value="1"/>
</dbReference>
<dbReference type="EMBL" id="JOWA01000143">
    <property type="protein sequence ID" value="KEZ39681.1"/>
    <property type="molecule type" value="Genomic_DNA"/>
</dbReference>
<keyword evidence="6" id="KW-1185">Reference proteome</keyword>
<proteinExistence type="predicted"/>
<feature type="region of interest" description="Disordered" evidence="3">
    <location>
        <begin position="577"/>
        <end position="640"/>
    </location>
</feature>
<name>A0A084FX69_PSEDA</name>
<feature type="region of interest" description="Disordered" evidence="3">
    <location>
        <begin position="392"/>
        <end position="430"/>
    </location>
</feature>
<dbReference type="InterPro" id="IPR002562">
    <property type="entry name" value="3'-5'_exonuclease_dom"/>
</dbReference>
<dbReference type="InterPro" id="IPR036397">
    <property type="entry name" value="RNaseH_sf"/>
</dbReference>
<dbReference type="Pfam" id="PF01612">
    <property type="entry name" value="DNA_pol_A_exo1"/>
    <property type="match status" value="1"/>
</dbReference>
<dbReference type="AlphaFoldDB" id="A0A084FX69"/>
<dbReference type="RefSeq" id="XP_016639480.1">
    <property type="nucleotide sequence ID" value="XM_016790970.1"/>
</dbReference>
<protein>
    <recommendedName>
        <fullName evidence="4">3'-5' exonuclease domain-containing protein</fullName>
    </recommendedName>
</protein>
<dbReference type="OrthoDB" id="1920326at2759"/>
<reference evidence="5 6" key="1">
    <citation type="journal article" date="2014" name="Genome Announc.">
        <title>Draft genome sequence of the pathogenic fungus Scedosporium apiospermum.</title>
        <authorList>
            <person name="Vandeputte P."/>
            <person name="Ghamrawi S."/>
            <person name="Rechenmann M."/>
            <person name="Iltis A."/>
            <person name="Giraud S."/>
            <person name="Fleury M."/>
            <person name="Thornton C."/>
            <person name="Delhaes L."/>
            <person name="Meyer W."/>
            <person name="Papon N."/>
            <person name="Bouchara J.P."/>
        </authorList>
    </citation>
    <scope>NUCLEOTIDE SEQUENCE [LARGE SCALE GENOMIC DNA]</scope>
    <source>
        <strain evidence="5 6">IHEM 14462</strain>
    </source>
</reference>
<accession>A0A084FX69</accession>
<evidence type="ECO:0000256" key="3">
    <source>
        <dbReference type="SAM" id="MobiDB-lite"/>
    </source>
</evidence>
<organism evidence="5 6">
    <name type="scientific">Pseudallescheria apiosperma</name>
    <name type="common">Scedosporium apiospermum</name>
    <dbReference type="NCBI Taxonomy" id="563466"/>
    <lineage>
        <taxon>Eukaryota</taxon>
        <taxon>Fungi</taxon>
        <taxon>Dikarya</taxon>
        <taxon>Ascomycota</taxon>
        <taxon>Pezizomycotina</taxon>
        <taxon>Sordariomycetes</taxon>
        <taxon>Hypocreomycetidae</taxon>
        <taxon>Microascales</taxon>
        <taxon>Microascaceae</taxon>
        <taxon>Scedosporium</taxon>
    </lineage>
</organism>
<dbReference type="GeneID" id="27728696"/>
<dbReference type="GO" id="GO:0003676">
    <property type="term" value="F:nucleic acid binding"/>
    <property type="evidence" value="ECO:0007669"/>
    <property type="project" value="InterPro"/>
</dbReference>
<dbReference type="GO" id="GO:0005634">
    <property type="term" value="C:nucleus"/>
    <property type="evidence" value="ECO:0007669"/>
    <property type="project" value="TreeGrafter"/>
</dbReference>
<feature type="compositionally biased region" description="Polar residues" evidence="3">
    <location>
        <begin position="66"/>
        <end position="88"/>
    </location>
</feature>
<dbReference type="PANTHER" id="PTHR13620:SF104">
    <property type="entry name" value="EXONUCLEASE 3'-5' DOMAIN-CONTAINING PROTEIN 2"/>
    <property type="match status" value="1"/>
</dbReference>
<dbReference type="GO" id="GO:0008408">
    <property type="term" value="F:3'-5' exonuclease activity"/>
    <property type="evidence" value="ECO:0007669"/>
    <property type="project" value="InterPro"/>
</dbReference>
<dbReference type="SMART" id="SM00474">
    <property type="entry name" value="35EXOc"/>
    <property type="match status" value="1"/>
</dbReference>
<dbReference type="Gene3D" id="3.30.420.10">
    <property type="entry name" value="Ribonuclease H-like superfamily/Ribonuclease H"/>
    <property type="match status" value="1"/>
</dbReference>
<feature type="compositionally biased region" description="Low complexity" evidence="3">
    <location>
        <begin position="673"/>
        <end position="685"/>
    </location>
</feature>
<feature type="compositionally biased region" description="Low complexity" evidence="3">
    <location>
        <begin position="617"/>
        <end position="630"/>
    </location>
</feature>
<feature type="compositionally biased region" description="Polar residues" evidence="3">
    <location>
        <begin position="399"/>
        <end position="408"/>
    </location>
</feature>
<evidence type="ECO:0000256" key="2">
    <source>
        <dbReference type="ARBA" id="ARBA00022801"/>
    </source>
</evidence>
<feature type="compositionally biased region" description="Basic residues" evidence="3">
    <location>
        <begin position="416"/>
        <end position="425"/>
    </location>
</feature>
<dbReference type="GO" id="GO:0005737">
    <property type="term" value="C:cytoplasm"/>
    <property type="evidence" value="ECO:0007669"/>
    <property type="project" value="TreeGrafter"/>
</dbReference>
<gene>
    <name evidence="5" type="ORF">SAPIO_CDS9624</name>
</gene>
<dbReference type="PANTHER" id="PTHR13620">
    <property type="entry name" value="3-5 EXONUCLEASE"/>
    <property type="match status" value="1"/>
</dbReference>
<keyword evidence="2" id="KW-0378">Hydrolase</keyword>
<dbReference type="Proteomes" id="UP000028545">
    <property type="component" value="Unassembled WGS sequence"/>
</dbReference>
<dbReference type="InterPro" id="IPR012337">
    <property type="entry name" value="RNaseH-like_sf"/>
</dbReference>
<feature type="region of interest" description="Disordered" evidence="3">
    <location>
        <begin position="661"/>
        <end position="696"/>
    </location>
</feature>
<feature type="domain" description="3'-5' exonuclease" evidence="4">
    <location>
        <begin position="145"/>
        <end position="333"/>
    </location>
</feature>